<dbReference type="SUPFAM" id="SSF141523">
    <property type="entry name" value="L,D-transpeptidase catalytic domain-like"/>
    <property type="match status" value="1"/>
</dbReference>
<comment type="caution">
    <text evidence="9">The sequence shown here is derived from an EMBL/GenBank/DDBJ whole genome shotgun (WGS) entry which is preliminary data.</text>
</comment>
<reference evidence="9" key="1">
    <citation type="journal article" date="2022" name="Arch. Microbiol.">
        <title>Microbulbifer okhotskensis sp. nov., isolated from a deep bottom sediment of the Okhotsk Sea.</title>
        <authorList>
            <person name="Romanenko L."/>
            <person name="Kurilenko V."/>
            <person name="Otstavnykh N."/>
            <person name="Velansky P."/>
            <person name="Isaeva M."/>
            <person name="Mikhailov V."/>
        </authorList>
    </citation>
    <scope>NUCLEOTIDE SEQUENCE</scope>
    <source>
        <strain evidence="9">OS29</strain>
    </source>
</reference>
<dbReference type="EMBL" id="JALBWM010000038">
    <property type="protein sequence ID" value="MCO1334794.1"/>
    <property type="molecule type" value="Genomic_DNA"/>
</dbReference>
<dbReference type="Pfam" id="PF03734">
    <property type="entry name" value="YkuD"/>
    <property type="match status" value="1"/>
</dbReference>
<dbReference type="GO" id="GO:0071555">
    <property type="term" value="P:cell wall organization"/>
    <property type="evidence" value="ECO:0007669"/>
    <property type="project" value="UniProtKB-KW"/>
</dbReference>
<evidence type="ECO:0000256" key="3">
    <source>
        <dbReference type="ARBA" id="ARBA00022679"/>
    </source>
</evidence>
<keyword evidence="6" id="KW-0961">Cell wall biogenesis/degradation</keyword>
<sequence>MRYIATALFMLSSFAYADATLVQVIKSENQMQLLDGNTIIKSYHVAFGGQPKGHKQQEGDEKTPEGHYTLDYKKEDSSFYQYSGQL</sequence>
<dbReference type="CDD" id="cd16913">
    <property type="entry name" value="YkuD_like"/>
    <property type="match status" value="1"/>
</dbReference>
<name>A0A9X2EN74_9GAMM</name>
<dbReference type="Gene3D" id="2.40.440.10">
    <property type="entry name" value="L,D-transpeptidase catalytic domain-like"/>
    <property type="match status" value="1"/>
</dbReference>
<dbReference type="Proteomes" id="UP001139028">
    <property type="component" value="Unassembled WGS sequence"/>
</dbReference>
<dbReference type="InterPro" id="IPR005490">
    <property type="entry name" value="LD_TPept_cat_dom"/>
</dbReference>
<dbReference type="GO" id="GO:0016740">
    <property type="term" value="F:transferase activity"/>
    <property type="evidence" value="ECO:0007669"/>
    <property type="project" value="UniProtKB-KW"/>
</dbReference>
<dbReference type="InterPro" id="IPR038063">
    <property type="entry name" value="Transpep_catalytic_dom"/>
</dbReference>
<keyword evidence="5" id="KW-0573">Peptidoglycan synthesis</keyword>
<dbReference type="AlphaFoldDB" id="A0A9X2EN74"/>
<dbReference type="PANTHER" id="PTHR36699:SF1">
    <property type="entry name" value="L,D-TRANSPEPTIDASE YAFK-RELATED"/>
    <property type="match status" value="1"/>
</dbReference>
<feature type="chain" id="PRO_5040760456" evidence="7">
    <location>
        <begin position="18"/>
        <end position="86"/>
    </location>
</feature>
<evidence type="ECO:0000256" key="6">
    <source>
        <dbReference type="ARBA" id="ARBA00023316"/>
    </source>
</evidence>
<keyword evidence="3" id="KW-0808">Transferase</keyword>
<evidence type="ECO:0000256" key="2">
    <source>
        <dbReference type="ARBA" id="ARBA00005992"/>
    </source>
</evidence>
<feature type="signal peptide" evidence="7">
    <location>
        <begin position="1"/>
        <end position="17"/>
    </location>
</feature>
<evidence type="ECO:0000313" key="9">
    <source>
        <dbReference type="EMBL" id="MCO1334794.1"/>
    </source>
</evidence>
<evidence type="ECO:0000259" key="8">
    <source>
        <dbReference type="Pfam" id="PF03734"/>
    </source>
</evidence>
<protein>
    <submittedName>
        <fullName evidence="9">L,D-transpeptidase family protein</fullName>
    </submittedName>
</protein>
<organism evidence="9 10">
    <name type="scientific">Microbulbifer okhotskensis</name>
    <dbReference type="NCBI Taxonomy" id="2926617"/>
    <lineage>
        <taxon>Bacteria</taxon>
        <taxon>Pseudomonadati</taxon>
        <taxon>Pseudomonadota</taxon>
        <taxon>Gammaproteobacteria</taxon>
        <taxon>Cellvibrionales</taxon>
        <taxon>Microbulbiferaceae</taxon>
        <taxon>Microbulbifer</taxon>
    </lineage>
</organism>
<comment type="similarity">
    <text evidence="2">Belongs to the YkuD family.</text>
</comment>
<evidence type="ECO:0000256" key="5">
    <source>
        <dbReference type="ARBA" id="ARBA00022984"/>
    </source>
</evidence>
<dbReference type="GO" id="GO:0008360">
    <property type="term" value="P:regulation of cell shape"/>
    <property type="evidence" value="ECO:0007669"/>
    <property type="project" value="UniProtKB-KW"/>
</dbReference>
<keyword evidence="4" id="KW-0133">Cell shape</keyword>
<evidence type="ECO:0000256" key="4">
    <source>
        <dbReference type="ARBA" id="ARBA00022960"/>
    </source>
</evidence>
<accession>A0A9X2EN74</accession>
<comment type="pathway">
    <text evidence="1">Cell wall biogenesis; peptidoglycan biosynthesis.</text>
</comment>
<proteinExistence type="inferred from homology"/>
<dbReference type="PANTHER" id="PTHR36699">
    <property type="entry name" value="LD-TRANSPEPTIDASE"/>
    <property type="match status" value="1"/>
</dbReference>
<keyword evidence="10" id="KW-1185">Reference proteome</keyword>
<evidence type="ECO:0000256" key="7">
    <source>
        <dbReference type="SAM" id="SignalP"/>
    </source>
</evidence>
<feature type="domain" description="L,D-TPase catalytic" evidence="8">
    <location>
        <begin position="21"/>
        <end position="78"/>
    </location>
</feature>
<evidence type="ECO:0000313" key="10">
    <source>
        <dbReference type="Proteomes" id="UP001139028"/>
    </source>
</evidence>
<dbReference type="GO" id="GO:0009252">
    <property type="term" value="P:peptidoglycan biosynthetic process"/>
    <property type="evidence" value="ECO:0007669"/>
    <property type="project" value="UniProtKB-KW"/>
</dbReference>
<dbReference type="RefSeq" id="WP_252466444.1">
    <property type="nucleotide sequence ID" value="NZ_JALBWM010000038.1"/>
</dbReference>
<dbReference type="GO" id="GO:0004180">
    <property type="term" value="F:carboxypeptidase activity"/>
    <property type="evidence" value="ECO:0007669"/>
    <property type="project" value="UniProtKB-ARBA"/>
</dbReference>
<evidence type="ECO:0000256" key="1">
    <source>
        <dbReference type="ARBA" id="ARBA00004752"/>
    </source>
</evidence>
<gene>
    <name evidence="9" type="ORF">MO867_10625</name>
</gene>
<keyword evidence="7" id="KW-0732">Signal</keyword>